<organism evidence="2 3">
    <name type="scientific">Taxus chinensis</name>
    <name type="common">Chinese yew</name>
    <name type="synonym">Taxus wallichiana var. chinensis</name>
    <dbReference type="NCBI Taxonomy" id="29808"/>
    <lineage>
        <taxon>Eukaryota</taxon>
        <taxon>Viridiplantae</taxon>
        <taxon>Streptophyta</taxon>
        <taxon>Embryophyta</taxon>
        <taxon>Tracheophyta</taxon>
        <taxon>Spermatophyta</taxon>
        <taxon>Pinopsida</taxon>
        <taxon>Pinidae</taxon>
        <taxon>Conifers II</taxon>
        <taxon>Cupressales</taxon>
        <taxon>Taxaceae</taxon>
        <taxon>Taxus</taxon>
    </lineage>
</organism>
<feature type="non-terminal residue" evidence="2">
    <location>
        <position position="1"/>
    </location>
</feature>
<sequence length="71" mass="6764">IVVGGSFTSVPPKARVAGSSHHHGAEGCPTGAGGDPDYPVGYGVDTTCQLRGGGGRVTCIGGQSSGPDGPG</sequence>
<evidence type="ECO:0000313" key="2">
    <source>
        <dbReference type="EMBL" id="KAH9296485.1"/>
    </source>
</evidence>
<feature type="region of interest" description="Disordered" evidence="1">
    <location>
        <begin position="1"/>
        <end position="33"/>
    </location>
</feature>
<keyword evidence="3" id="KW-1185">Reference proteome</keyword>
<accession>A0AA38FBX7</accession>
<protein>
    <submittedName>
        <fullName evidence="2">Uncharacterized protein</fullName>
    </submittedName>
</protein>
<proteinExistence type="predicted"/>
<feature type="non-terminal residue" evidence="2">
    <location>
        <position position="71"/>
    </location>
</feature>
<reference evidence="2 3" key="1">
    <citation type="journal article" date="2021" name="Nat. Plants">
        <title>The Taxus genome provides insights into paclitaxel biosynthesis.</title>
        <authorList>
            <person name="Xiong X."/>
            <person name="Gou J."/>
            <person name="Liao Q."/>
            <person name="Li Y."/>
            <person name="Zhou Q."/>
            <person name="Bi G."/>
            <person name="Li C."/>
            <person name="Du R."/>
            <person name="Wang X."/>
            <person name="Sun T."/>
            <person name="Guo L."/>
            <person name="Liang H."/>
            <person name="Lu P."/>
            <person name="Wu Y."/>
            <person name="Zhang Z."/>
            <person name="Ro D.K."/>
            <person name="Shang Y."/>
            <person name="Huang S."/>
            <person name="Yan J."/>
        </authorList>
    </citation>
    <scope>NUCLEOTIDE SEQUENCE [LARGE SCALE GENOMIC DNA]</scope>
    <source>
        <strain evidence="2">Ta-2019</strain>
    </source>
</reference>
<name>A0AA38FBX7_TAXCH</name>
<dbReference type="Proteomes" id="UP000824469">
    <property type="component" value="Unassembled WGS sequence"/>
</dbReference>
<gene>
    <name evidence="2" type="ORF">KI387_040073</name>
</gene>
<evidence type="ECO:0000256" key="1">
    <source>
        <dbReference type="SAM" id="MobiDB-lite"/>
    </source>
</evidence>
<dbReference type="AlphaFoldDB" id="A0AA38FBX7"/>
<evidence type="ECO:0000313" key="3">
    <source>
        <dbReference type="Proteomes" id="UP000824469"/>
    </source>
</evidence>
<dbReference type="EMBL" id="JAHRHJ020000011">
    <property type="protein sequence ID" value="KAH9296485.1"/>
    <property type="molecule type" value="Genomic_DNA"/>
</dbReference>
<comment type="caution">
    <text evidence="2">The sequence shown here is derived from an EMBL/GenBank/DDBJ whole genome shotgun (WGS) entry which is preliminary data.</text>
</comment>